<protein>
    <recommendedName>
        <fullName evidence="4">Tetratricopeptide repeat protein</fullName>
    </recommendedName>
</protein>
<organism evidence="2 3">
    <name type="scientific">Bremerella alba</name>
    <dbReference type="NCBI Taxonomy" id="980252"/>
    <lineage>
        <taxon>Bacteria</taxon>
        <taxon>Pseudomonadati</taxon>
        <taxon>Planctomycetota</taxon>
        <taxon>Planctomycetia</taxon>
        <taxon>Pirellulales</taxon>
        <taxon>Pirellulaceae</taxon>
        <taxon>Bremerella</taxon>
    </lineage>
</organism>
<dbReference type="Proteomes" id="UP000551616">
    <property type="component" value="Unassembled WGS sequence"/>
</dbReference>
<proteinExistence type="predicted"/>
<keyword evidence="1" id="KW-0472">Membrane</keyword>
<dbReference type="AlphaFoldDB" id="A0A7V9A7K0"/>
<keyword evidence="3" id="KW-1185">Reference proteome</keyword>
<dbReference type="RefSeq" id="WP_207396861.1">
    <property type="nucleotide sequence ID" value="NZ_JABRWO010000006.1"/>
</dbReference>
<feature type="transmembrane region" description="Helical" evidence="1">
    <location>
        <begin position="51"/>
        <end position="72"/>
    </location>
</feature>
<keyword evidence="1" id="KW-1133">Transmembrane helix</keyword>
<evidence type="ECO:0000313" key="3">
    <source>
        <dbReference type="Proteomes" id="UP000551616"/>
    </source>
</evidence>
<dbReference type="SUPFAM" id="SSF48452">
    <property type="entry name" value="TPR-like"/>
    <property type="match status" value="1"/>
</dbReference>
<dbReference type="InterPro" id="IPR011990">
    <property type="entry name" value="TPR-like_helical_dom_sf"/>
</dbReference>
<evidence type="ECO:0008006" key="4">
    <source>
        <dbReference type="Google" id="ProtNLM"/>
    </source>
</evidence>
<dbReference type="EMBL" id="JABRWO010000006">
    <property type="protein sequence ID" value="MBA2115447.1"/>
    <property type="molecule type" value="Genomic_DNA"/>
</dbReference>
<accession>A0A7V9A7K0</accession>
<evidence type="ECO:0000256" key="1">
    <source>
        <dbReference type="SAM" id="Phobius"/>
    </source>
</evidence>
<keyword evidence="1" id="KW-0812">Transmembrane</keyword>
<comment type="caution">
    <text evidence="2">The sequence shown here is derived from an EMBL/GenBank/DDBJ whole genome shotgun (WGS) entry which is preliminary data.</text>
</comment>
<evidence type="ECO:0000313" key="2">
    <source>
        <dbReference type="EMBL" id="MBA2115447.1"/>
    </source>
</evidence>
<gene>
    <name evidence="2" type="ORF">HOV93_26280</name>
</gene>
<dbReference type="Gene3D" id="1.25.40.10">
    <property type="entry name" value="Tetratricopeptide repeat domain"/>
    <property type="match status" value="1"/>
</dbReference>
<sequence length="416" mass="47182">MKSLEKDRRRRDETAADMARDVQRFLDQQPVVARPPSSWYRFTRFARRNRTMFVATVLVLSALVSGTIISTWQAVNATIAQRETEQLRREAVESVDKLKKSNVLLDSARANADEQRWALALGQYTKAIELQPNHYFAWSGRGALLARLGGWHIAADDYVFALNLGEPANNPAWWGVPQLCYLPKQNKAYQEVCDRMKSQLETTDDLGQIPMIVRAMCIQPRSEHEIKPLAFQMEALIFEQDQKDIDRPGHRGMSFRPKPGQGPPGQRLPFPVGPADSRLMLNHILKYSAGIANYRAGNAQRSLELLSQLRIHDEGGPFGTMASPVMALAFHETGQPDLARQELADAKSFIDEWLTEMEESPEGPRMPWFDFLELCIWHAEATTVIQGYPPQADQRLLELEGRAGELLRQSLQYQAN</sequence>
<reference evidence="2 3" key="1">
    <citation type="submission" date="2020-05" db="EMBL/GenBank/DDBJ databases">
        <title>Bremerella alba sp. nov., a novel planctomycete isolated from the surface of the macroalga Fucus spiralis.</title>
        <authorList>
            <person name="Godinho O."/>
            <person name="Botelho R."/>
            <person name="Albuquerque L."/>
            <person name="Wiegand S."/>
            <person name="Da Costa M.S."/>
            <person name="Lobo-Da-Cunha A."/>
            <person name="Jogler C."/>
            <person name="Lage O.M."/>
        </authorList>
    </citation>
    <scope>NUCLEOTIDE SEQUENCE [LARGE SCALE GENOMIC DNA]</scope>
    <source>
        <strain evidence="2 3">FF15</strain>
    </source>
</reference>
<name>A0A7V9A7K0_9BACT</name>